<dbReference type="EMBL" id="BAABJZ010000106">
    <property type="protein sequence ID" value="GAA4902800.1"/>
    <property type="molecule type" value="Genomic_DNA"/>
</dbReference>
<comment type="caution">
    <text evidence="2">The sequence shown here is derived from an EMBL/GenBank/DDBJ whole genome shotgun (WGS) entry which is preliminary data.</text>
</comment>
<dbReference type="Proteomes" id="UP001499988">
    <property type="component" value="Unassembled WGS sequence"/>
</dbReference>
<evidence type="ECO:0000313" key="2">
    <source>
        <dbReference type="EMBL" id="GAA4902800.1"/>
    </source>
</evidence>
<keyword evidence="1" id="KW-0812">Transmembrane</keyword>
<keyword evidence="1" id="KW-1133">Transmembrane helix</keyword>
<feature type="transmembrane region" description="Helical" evidence="1">
    <location>
        <begin position="20"/>
        <end position="39"/>
    </location>
</feature>
<organism evidence="2 3">
    <name type="scientific">Ferrimonas pelagia</name>
    <dbReference type="NCBI Taxonomy" id="1177826"/>
    <lineage>
        <taxon>Bacteria</taxon>
        <taxon>Pseudomonadati</taxon>
        <taxon>Pseudomonadota</taxon>
        <taxon>Gammaproteobacteria</taxon>
        <taxon>Alteromonadales</taxon>
        <taxon>Ferrimonadaceae</taxon>
        <taxon>Ferrimonas</taxon>
    </lineage>
</organism>
<protein>
    <submittedName>
        <fullName evidence="2">DUF3526 domain-containing protein</fullName>
    </submittedName>
</protein>
<keyword evidence="1" id="KW-0472">Membrane</keyword>
<sequence length="425" mass="48108">MVLFSDLVREFRFLSKQRYIVLFLFAVFLLSAFAVWSGVTDSHQQQVAIERLLEKDAVDRESVLAKQVDYGDAAYYSFHFTYDEPSPLAFAAMGQRDVYPWKHRIRMLALEGQIHETDAENPELSLLGRFDFAFIISVLLPIFVILLLHDLRSAEREAGRYDLLVVTAKNPYKLWTARALVLSAFLAAAMLLPLIVGAVVMQAPLLKTGLMALLALGHLLFWVVLTMVVGRVMMARGQSSPRIASALLAGWLALTVILPVVGETVINQLIRSPNGGEIVLLQREAVNDAWDKPFAATWDEFLKTHPEWAEHTEMESSFHWKWYYAFQQAGDQQAAELSQAYRDAIVKKDHAAGLLSLFSPPMLVQRLMLSLAETDVAASLAYEQSVRDHHRALRLYFYPLLFEKGEFDSQELADIPVYGSHTVRY</sequence>
<name>A0ABP9FIC2_9GAMM</name>
<dbReference type="Pfam" id="PF12040">
    <property type="entry name" value="DUF3526"/>
    <property type="match status" value="1"/>
</dbReference>
<dbReference type="InterPro" id="IPR021913">
    <property type="entry name" value="DUF3526"/>
</dbReference>
<reference evidence="3" key="1">
    <citation type="journal article" date="2019" name="Int. J. Syst. Evol. Microbiol.">
        <title>The Global Catalogue of Microorganisms (GCM) 10K type strain sequencing project: providing services to taxonomists for standard genome sequencing and annotation.</title>
        <authorList>
            <consortium name="The Broad Institute Genomics Platform"/>
            <consortium name="The Broad Institute Genome Sequencing Center for Infectious Disease"/>
            <person name="Wu L."/>
            <person name="Ma J."/>
        </authorList>
    </citation>
    <scope>NUCLEOTIDE SEQUENCE [LARGE SCALE GENOMIC DNA]</scope>
    <source>
        <strain evidence="3">JCM 18401</strain>
    </source>
</reference>
<accession>A0ABP9FIC2</accession>
<dbReference type="RefSeq" id="WP_345337405.1">
    <property type="nucleotide sequence ID" value="NZ_BAABJZ010000106.1"/>
</dbReference>
<keyword evidence="3" id="KW-1185">Reference proteome</keyword>
<feature type="transmembrane region" description="Helical" evidence="1">
    <location>
        <begin position="179"/>
        <end position="203"/>
    </location>
</feature>
<feature type="transmembrane region" description="Helical" evidence="1">
    <location>
        <begin position="209"/>
        <end position="230"/>
    </location>
</feature>
<feature type="transmembrane region" description="Helical" evidence="1">
    <location>
        <begin position="242"/>
        <end position="262"/>
    </location>
</feature>
<evidence type="ECO:0000256" key="1">
    <source>
        <dbReference type="SAM" id="Phobius"/>
    </source>
</evidence>
<gene>
    <name evidence="2" type="ORF">GCM10023333_41150</name>
</gene>
<proteinExistence type="predicted"/>
<feature type="transmembrane region" description="Helical" evidence="1">
    <location>
        <begin position="132"/>
        <end position="151"/>
    </location>
</feature>
<evidence type="ECO:0000313" key="3">
    <source>
        <dbReference type="Proteomes" id="UP001499988"/>
    </source>
</evidence>